<dbReference type="Proteomes" id="UP000063308">
    <property type="component" value="Chromosome"/>
</dbReference>
<dbReference type="EMBL" id="AP014685">
    <property type="protein sequence ID" value="BAR55277.1"/>
    <property type="molecule type" value="Genomic_DNA"/>
</dbReference>
<dbReference type="RefSeq" id="WP_129557378.1">
    <property type="nucleotide sequence ID" value="NZ_JAFCKD010000017.1"/>
</dbReference>
<name>A0A0E4BLL8_9BRAD</name>
<evidence type="ECO:0000313" key="2">
    <source>
        <dbReference type="Proteomes" id="UP000063308"/>
    </source>
</evidence>
<evidence type="ECO:0000313" key="1">
    <source>
        <dbReference type="EMBL" id="BAR55277.1"/>
    </source>
</evidence>
<organism evidence="1 2">
    <name type="scientific">Bradyrhizobium diazoefficiens</name>
    <dbReference type="NCBI Taxonomy" id="1355477"/>
    <lineage>
        <taxon>Bacteria</taxon>
        <taxon>Pseudomonadati</taxon>
        <taxon>Pseudomonadota</taxon>
        <taxon>Alphaproteobacteria</taxon>
        <taxon>Hyphomicrobiales</taxon>
        <taxon>Nitrobacteraceae</taxon>
        <taxon>Bradyrhizobium</taxon>
    </lineage>
</organism>
<proteinExistence type="predicted"/>
<protein>
    <submittedName>
        <fullName evidence="1">Uncharacterized protein</fullName>
    </submittedName>
</protein>
<accession>A0A0E4BLL8</accession>
<sequence length="60" mass="6658">MARIDGRDLRSRWLARTEGLAVAPETAGGHIPKTKMARFKRAIFSGVAPPERLLVSEGRR</sequence>
<reference evidence="1 2" key="1">
    <citation type="submission" date="2014-11" db="EMBL/GenBank/DDBJ databases">
        <title>Symbiosis island explosion on the genome of extra-slow-growing strains of soybean bradyrhizobia with massive insertion sequences.</title>
        <authorList>
            <person name="Iida T."/>
            <person name="Minamisawa K."/>
        </authorList>
    </citation>
    <scope>NUCLEOTIDE SEQUENCE [LARGE SCALE GENOMIC DNA]</scope>
    <source>
        <strain evidence="1 2">NK6</strain>
    </source>
</reference>
<gene>
    <name evidence="1" type="ORF">NK6_2095</name>
</gene>
<dbReference type="AlphaFoldDB" id="A0A0E4BLL8"/>